<evidence type="ECO:0000256" key="1">
    <source>
        <dbReference type="ARBA" id="ARBA00006806"/>
    </source>
</evidence>
<keyword evidence="2 3" id="KW-0143">Chaperone</keyword>
<dbReference type="Gene3D" id="1.20.58.90">
    <property type="match status" value="1"/>
</dbReference>
<dbReference type="GO" id="GO:0048487">
    <property type="term" value="F:beta-tubulin binding"/>
    <property type="evidence" value="ECO:0007669"/>
    <property type="project" value="InterPro"/>
</dbReference>
<dbReference type="PhylomeDB" id="A0A0D2VM64"/>
<organism evidence="4 5">
    <name type="scientific">Capsaspora owczarzaki (strain ATCC 30864)</name>
    <dbReference type="NCBI Taxonomy" id="595528"/>
    <lineage>
        <taxon>Eukaryota</taxon>
        <taxon>Filasterea</taxon>
        <taxon>Capsaspora</taxon>
    </lineage>
</organism>
<dbReference type="Pfam" id="PF02970">
    <property type="entry name" value="TBCA"/>
    <property type="match status" value="1"/>
</dbReference>
<dbReference type="OrthoDB" id="296187at2759"/>
<keyword evidence="3" id="KW-0963">Cytoplasm</keyword>
<dbReference type="GO" id="GO:0005829">
    <property type="term" value="C:cytosol"/>
    <property type="evidence" value="ECO:0007669"/>
    <property type="project" value="TreeGrafter"/>
</dbReference>
<dbReference type="AlphaFoldDB" id="A0A0D2VM64"/>
<protein>
    <recommendedName>
        <fullName evidence="3">Tubulin-specific chaperone A</fullName>
    </recommendedName>
</protein>
<dbReference type="GO" id="GO:0005874">
    <property type="term" value="C:microtubule"/>
    <property type="evidence" value="ECO:0007669"/>
    <property type="project" value="UniProtKB-KW"/>
</dbReference>
<sequence>MATELKNIRIKTGVIAQGVSEAEDQQRKVDQMRQADPTDYNIKKQVEILDEAKAMIADSQQRFETAFSEFKALLSVHASVHAQLADTDEFRQAQKVLNDVQASS</sequence>
<accession>A0A0D2VM64</accession>
<keyword evidence="3" id="KW-0206">Cytoskeleton</keyword>
<keyword evidence="5" id="KW-1185">Reference proteome</keyword>
<dbReference type="InterPro" id="IPR004226">
    <property type="entry name" value="TBCA"/>
</dbReference>
<dbReference type="EMBL" id="KE346362">
    <property type="protein sequence ID" value="KJE91217.1"/>
    <property type="molecule type" value="Genomic_DNA"/>
</dbReference>
<dbReference type="STRING" id="595528.A0A0D2VM64"/>
<evidence type="ECO:0000313" key="4">
    <source>
        <dbReference type="EMBL" id="KJE91217.1"/>
    </source>
</evidence>
<dbReference type="InParanoid" id="A0A0D2VM64"/>
<dbReference type="InterPro" id="IPR036126">
    <property type="entry name" value="TBCA_sf"/>
</dbReference>
<dbReference type="GO" id="GO:0007023">
    <property type="term" value="P:post-chaperonin tubulin folding pathway"/>
    <property type="evidence" value="ECO:0007669"/>
    <property type="project" value="UniProtKB-UniRule"/>
</dbReference>
<gene>
    <name evidence="4" type="ORF">CAOG_002381</name>
</gene>
<dbReference type="GO" id="GO:0007021">
    <property type="term" value="P:tubulin complex assembly"/>
    <property type="evidence" value="ECO:0007669"/>
    <property type="project" value="UniProtKB-UniRule"/>
</dbReference>
<comment type="similarity">
    <text evidence="1 3">Belongs to the TBCA family.</text>
</comment>
<comment type="subcellular location">
    <subcellularLocation>
        <location evidence="3">Cytoplasm</location>
        <location evidence="3">Cytoskeleton</location>
    </subcellularLocation>
</comment>
<evidence type="ECO:0000256" key="3">
    <source>
        <dbReference type="RuleBase" id="RU364030"/>
    </source>
</evidence>
<keyword evidence="3" id="KW-0493">Microtubule</keyword>
<dbReference type="PANTHER" id="PTHR21500:SF0">
    <property type="entry name" value="TUBULIN-SPECIFIC CHAPERONE A"/>
    <property type="match status" value="1"/>
</dbReference>
<dbReference type="RefSeq" id="XP_004349131.2">
    <property type="nucleotide sequence ID" value="XM_004349081.2"/>
</dbReference>
<name>A0A0D2VM64_CAPO3</name>
<dbReference type="SUPFAM" id="SSF46988">
    <property type="entry name" value="Tubulin chaperone cofactor A"/>
    <property type="match status" value="1"/>
</dbReference>
<dbReference type="Proteomes" id="UP000008743">
    <property type="component" value="Unassembled WGS sequence"/>
</dbReference>
<evidence type="ECO:0000313" key="5">
    <source>
        <dbReference type="Proteomes" id="UP000008743"/>
    </source>
</evidence>
<reference evidence="5" key="1">
    <citation type="submission" date="2011-02" db="EMBL/GenBank/DDBJ databases">
        <title>The Genome Sequence of Capsaspora owczarzaki ATCC 30864.</title>
        <authorList>
            <person name="Russ C."/>
            <person name="Cuomo C."/>
            <person name="Burger G."/>
            <person name="Gray M.W."/>
            <person name="Holland P.W.H."/>
            <person name="King N."/>
            <person name="Lang F.B.F."/>
            <person name="Roger A.J."/>
            <person name="Ruiz-Trillo I."/>
            <person name="Young S.K."/>
            <person name="Zeng Q."/>
            <person name="Gargeya S."/>
            <person name="Alvarado L."/>
            <person name="Berlin A."/>
            <person name="Chapman S.B."/>
            <person name="Chen Z."/>
            <person name="Freedman E."/>
            <person name="Gellesch M."/>
            <person name="Goldberg J."/>
            <person name="Griggs A."/>
            <person name="Gujja S."/>
            <person name="Heilman E."/>
            <person name="Heiman D."/>
            <person name="Howarth C."/>
            <person name="Mehta T."/>
            <person name="Neiman D."/>
            <person name="Pearson M."/>
            <person name="Roberts A."/>
            <person name="Saif S."/>
            <person name="Shea T."/>
            <person name="Shenoy N."/>
            <person name="Sisk P."/>
            <person name="Stolte C."/>
            <person name="Sykes S."/>
            <person name="White J."/>
            <person name="Yandava C."/>
            <person name="Haas B."/>
            <person name="Nusbaum C."/>
            <person name="Birren B."/>
        </authorList>
    </citation>
    <scope>NUCLEOTIDE SEQUENCE</scope>
    <source>
        <strain evidence="5">ATCC 30864</strain>
    </source>
</reference>
<evidence type="ECO:0000256" key="2">
    <source>
        <dbReference type="ARBA" id="ARBA00023186"/>
    </source>
</evidence>
<dbReference type="PANTHER" id="PTHR21500">
    <property type="entry name" value="TUBULIN-SPECIFIC CHAPERONE A"/>
    <property type="match status" value="1"/>
</dbReference>
<comment type="subunit">
    <text evidence="3">Supercomplex made of cofactors A to E. Cofactors A and D function by capturing and stabilizing tubulin in a quasi-native conformation. Cofactor E binds to the cofactor D-tubulin complex; interaction with cofactor C then causes the release of tubulin polypeptides that are committed to the native state.</text>
</comment>
<proteinExistence type="inferred from homology"/>